<dbReference type="Pfam" id="PF01535">
    <property type="entry name" value="PPR"/>
    <property type="match status" value="1"/>
</dbReference>
<evidence type="ECO:0008006" key="5">
    <source>
        <dbReference type="Google" id="ProtNLM"/>
    </source>
</evidence>
<dbReference type="PANTHER" id="PTHR47926">
    <property type="entry name" value="PENTATRICOPEPTIDE REPEAT-CONTAINING PROTEIN"/>
    <property type="match status" value="1"/>
</dbReference>
<name>A0A2Z6M8N1_TRISU</name>
<dbReference type="OrthoDB" id="597215at2759"/>
<dbReference type="InterPro" id="IPR011990">
    <property type="entry name" value="TPR-like_helical_dom_sf"/>
</dbReference>
<evidence type="ECO:0000313" key="4">
    <source>
        <dbReference type="Proteomes" id="UP000242715"/>
    </source>
</evidence>
<evidence type="ECO:0000256" key="2">
    <source>
        <dbReference type="PROSITE-ProRule" id="PRU00708"/>
    </source>
</evidence>
<gene>
    <name evidence="3" type="ORF">TSUD_294410</name>
</gene>
<keyword evidence="4" id="KW-1185">Reference proteome</keyword>
<dbReference type="GO" id="GO:0003723">
    <property type="term" value="F:RNA binding"/>
    <property type="evidence" value="ECO:0007669"/>
    <property type="project" value="InterPro"/>
</dbReference>
<dbReference type="GO" id="GO:0009451">
    <property type="term" value="P:RNA modification"/>
    <property type="evidence" value="ECO:0007669"/>
    <property type="project" value="InterPro"/>
</dbReference>
<dbReference type="NCBIfam" id="TIGR00756">
    <property type="entry name" value="PPR"/>
    <property type="match status" value="2"/>
</dbReference>
<proteinExistence type="predicted"/>
<reference evidence="4" key="1">
    <citation type="journal article" date="2017" name="Front. Plant Sci.">
        <title>Climate Clever Clovers: New Paradigm to Reduce the Environmental Footprint of Ruminants by Breeding Low Methanogenic Forages Utilizing Haplotype Variation.</title>
        <authorList>
            <person name="Kaur P."/>
            <person name="Appels R."/>
            <person name="Bayer P.E."/>
            <person name="Keeble-Gagnere G."/>
            <person name="Wang J."/>
            <person name="Hirakawa H."/>
            <person name="Shirasawa K."/>
            <person name="Vercoe P."/>
            <person name="Stefanova K."/>
            <person name="Durmic Z."/>
            <person name="Nichols P."/>
            <person name="Revell C."/>
            <person name="Isobe S.N."/>
            <person name="Edwards D."/>
            <person name="Erskine W."/>
        </authorList>
    </citation>
    <scope>NUCLEOTIDE SEQUENCE [LARGE SCALE GENOMIC DNA]</scope>
    <source>
        <strain evidence="4">cv. Daliak</strain>
    </source>
</reference>
<dbReference type="InterPro" id="IPR002885">
    <property type="entry name" value="PPR_rpt"/>
</dbReference>
<dbReference type="AlphaFoldDB" id="A0A2Z6M8N1"/>
<sequence length="87" mass="9492">MSERNVVCFTALVSGYLRAGDVKCGLKVFDEMVERDVPAWNAVISGCTQNGFFSEGIRLFREMVFVAAGGEGGFCKGNKPNQTWFSG</sequence>
<dbReference type="Pfam" id="PF12854">
    <property type="entry name" value="PPR_1"/>
    <property type="match status" value="1"/>
</dbReference>
<dbReference type="Gene3D" id="1.25.40.10">
    <property type="entry name" value="Tetratricopeptide repeat domain"/>
    <property type="match status" value="1"/>
</dbReference>
<protein>
    <recommendedName>
        <fullName evidence="5">Pentatricopeptide repeat-containing protein</fullName>
    </recommendedName>
</protein>
<evidence type="ECO:0000256" key="1">
    <source>
        <dbReference type="ARBA" id="ARBA00022737"/>
    </source>
</evidence>
<dbReference type="Proteomes" id="UP000242715">
    <property type="component" value="Unassembled WGS sequence"/>
</dbReference>
<dbReference type="InterPro" id="IPR046960">
    <property type="entry name" value="PPR_At4g14850-like_plant"/>
</dbReference>
<evidence type="ECO:0000313" key="3">
    <source>
        <dbReference type="EMBL" id="GAU26473.1"/>
    </source>
</evidence>
<dbReference type="EMBL" id="DF973336">
    <property type="protein sequence ID" value="GAU26473.1"/>
    <property type="molecule type" value="Genomic_DNA"/>
</dbReference>
<keyword evidence="1" id="KW-0677">Repeat</keyword>
<accession>A0A2Z6M8N1</accession>
<organism evidence="3 4">
    <name type="scientific">Trifolium subterraneum</name>
    <name type="common">Subterranean clover</name>
    <dbReference type="NCBI Taxonomy" id="3900"/>
    <lineage>
        <taxon>Eukaryota</taxon>
        <taxon>Viridiplantae</taxon>
        <taxon>Streptophyta</taxon>
        <taxon>Embryophyta</taxon>
        <taxon>Tracheophyta</taxon>
        <taxon>Spermatophyta</taxon>
        <taxon>Magnoliopsida</taxon>
        <taxon>eudicotyledons</taxon>
        <taxon>Gunneridae</taxon>
        <taxon>Pentapetalae</taxon>
        <taxon>rosids</taxon>
        <taxon>fabids</taxon>
        <taxon>Fabales</taxon>
        <taxon>Fabaceae</taxon>
        <taxon>Papilionoideae</taxon>
        <taxon>50 kb inversion clade</taxon>
        <taxon>NPAAA clade</taxon>
        <taxon>Hologalegina</taxon>
        <taxon>IRL clade</taxon>
        <taxon>Trifolieae</taxon>
        <taxon>Trifolium</taxon>
    </lineage>
</organism>
<feature type="repeat" description="PPR" evidence="2">
    <location>
        <begin position="5"/>
        <end position="39"/>
    </location>
</feature>
<dbReference type="PROSITE" id="PS51375">
    <property type="entry name" value="PPR"/>
    <property type="match status" value="1"/>
</dbReference>